<evidence type="ECO:0000313" key="2">
    <source>
        <dbReference type="EMBL" id="MDT0551239.1"/>
    </source>
</evidence>
<protein>
    <submittedName>
        <fullName evidence="2">Uncharacterized protein</fullName>
    </submittedName>
</protein>
<comment type="caution">
    <text evidence="2">The sequence shown here is derived from an EMBL/GenBank/DDBJ whole genome shotgun (WGS) entry which is preliminary data.</text>
</comment>
<organism evidence="2 3">
    <name type="scientific">Streptomyces lonegramiae</name>
    <dbReference type="NCBI Taxonomy" id="3075524"/>
    <lineage>
        <taxon>Bacteria</taxon>
        <taxon>Bacillati</taxon>
        <taxon>Actinomycetota</taxon>
        <taxon>Actinomycetes</taxon>
        <taxon>Kitasatosporales</taxon>
        <taxon>Streptomycetaceae</taxon>
        <taxon>Streptomyces</taxon>
    </lineage>
</organism>
<dbReference type="RefSeq" id="WP_311731513.1">
    <property type="nucleotide sequence ID" value="NZ_JAVRFD010000890.1"/>
</dbReference>
<gene>
    <name evidence="2" type="ORF">RND15_52685</name>
</gene>
<evidence type="ECO:0000256" key="1">
    <source>
        <dbReference type="SAM" id="MobiDB-lite"/>
    </source>
</evidence>
<proteinExistence type="predicted"/>
<keyword evidence="3" id="KW-1185">Reference proteome</keyword>
<dbReference type="Proteomes" id="UP001180754">
    <property type="component" value="Unassembled WGS sequence"/>
</dbReference>
<evidence type="ECO:0000313" key="3">
    <source>
        <dbReference type="Proteomes" id="UP001180754"/>
    </source>
</evidence>
<reference evidence="2" key="1">
    <citation type="submission" date="2024-05" db="EMBL/GenBank/DDBJ databases">
        <title>30 novel species of actinomycetes from the DSMZ collection.</title>
        <authorList>
            <person name="Nouioui I."/>
        </authorList>
    </citation>
    <scope>NUCLEOTIDE SEQUENCE</scope>
    <source>
        <strain evidence="2">DSM 41529</strain>
    </source>
</reference>
<dbReference type="EMBL" id="JAVRFD010000890">
    <property type="protein sequence ID" value="MDT0551239.1"/>
    <property type="molecule type" value="Genomic_DNA"/>
</dbReference>
<name>A0ABU2XZ94_9ACTN</name>
<feature type="non-terminal residue" evidence="2">
    <location>
        <position position="1"/>
    </location>
</feature>
<sequence>HKGEINRSASARHLARHLARLLVRRPLGSGVPVHLSTAGPGADPRVTRRTSLGNGIVFNS</sequence>
<accession>A0ABU2XZ94</accession>
<feature type="region of interest" description="Disordered" evidence="1">
    <location>
        <begin position="34"/>
        <end position="60"/>
    </location>
</feature>
<feature type="compositionally biased region" description="Polar residues" evidence="1">
    <location>
        <begin position="49"/>
        <end position="60"/>
    </location>
</feature>